<keyword evidence="6 11" id="KW-0274">FAD</keyword>
<dbReference type="EMBL" id="REGN01000798">
    <property type="protein sequence ID" value="RNA38960.1"/>
    <property type="molecule type" value="Genomic_DNA"/>
</dbReference>
<evidence type="ECO:0000256" key="1">
    <source>
        <dbReference type="ARBA" id="ARBA00002600"/>
    </source>
</evidence>
<keyword evidence="5 11" id="KW-0285">Flavoprotein</keyword>
<comment type="subcellular location">
    <subcellularLocation>
        <location evidence="11">Mitochondrion inner membrane</location>
    </subcellularLocation>
</comment>
<evidence type="ECO:0000256" key="9">
    <source>
        <dbReference type="ARBA" id="ARBA00023244"/>
    </source>
</evidence>
<dbReference type="GO" id="GO:0005743">
    <property type="term" value="C:mitochondrial inner membrane"/>
    <property type="evidence" value="ECO:0007669"/>
    <property type="project" value="UniProtKB-SubCell"/>
</dbReference>
<dbReference type="NCBIfam" id="TIGR00562">
    <property type="entry name" value="proto_IX_ox"/>
    <property type="match status" value="1"/>
</dbReference>
<keyword evidence="9 11" id="KW-0627">Porphyrin biosynthesis</keyword>
<comment type="function">
    <text evidence="1 11">Catalyzes the 6-electron oxidation of protoporphyrinogen-IX to form protoporphyrin-IX.</text>
</comment>
<dbReference type="InterPro" id="IPR002937">
    <property type="entry name" value="Amino_oxidase"/>
</dbReference>
<dbReference type="SUPFAM" id="SSF54373">
    <property type="entry name" value="FAD-linked reductases, C-terminal domain"/>
    <property type="match status" value="1"/>
</dbReference>
<evidence type="ECO:0000256" key="6">
    <source>
        <dbReference type="ARBA" id="ARBA00022827"/>
    </source>
</evidence>
<dbReference type="OrthoDB" id="419752at2759"/>
<gene>
    <name evidence="13" type="ORF">BpHYR1_041637</name>
</gene>
<dbReference type="PANTHER" id="PTHR42923">
    <property type="entry name" value="PROTOPORPHYRINOGEN OXIDASE"/>
    <property type="match status" value="1"/>
</dbReference>
<evidence type="ECO:0000313" key="13">
    <source>
        <dbReference type="EMBL" id="RNA38960.1"/>
    </source>
</evidence>
<evidence type="ECO:0000256" key="3">
    <source>
        <dbReference type="ARBA" id="ARBA00010551"/>
    </source>
</evidence>
<keyword evidence="14" id="KW-1185">Reference proteome</keyword>
<accession>A0A3M7STL4</accession>
<evidence type="ECO:0000256" key="5">
    <source>
        <dbReference type="ARBA" id="ARBA00022630"/>
    </source>
</evidence>
<protein>
    <recommendedName>
        <fullName evidence="4 11">Protoporphyrinogen oxidase</fullName>
        <ecNumber evidence="4 11">1.3.3.4</ecNumber>
    </recommendedName>
</protein>
<comment type="caution">
    <text evidence="13">The sequence shown here is derived from an EMBL/GenBank/DDBJ whole genome shotgun (WGS) entry which is preliminary data.</text>
</comment>
<comment type="catalytic activity">
    <reaction evidence="10 11">
        <text>protoporphyrinogen IX + 3 O2 = protoporphyrin IX + 3 H2O2</text>
        <dbReference type="Rhea" id="RHEA:25576"/>
        <dbReference type="ChEBI" id="CHEBI:15379"/>
        <dbReference type="ChEBI" id="CHEBI:16240"/>
        <dbReference type="ChEBI" id="CHEBI:57306"/>
        <dbReference type="ChEBI" id="CHEBI:57307"/>
        <dbReference type="EC" id="1.3.3.4"/>
    </reaction>
</comment>
<evidence type="ECO:0000256" key="11">
    <source>
        <dbReference type="RuleBase" id="RU367069"/>
    </source>
</evidence>
<dbReference type="Pfam" id="PF01593">
    <property type="entry name" value="Amino_oxidase"/>
    <property type="match status" value="1"/>
</dbReference>
<sequence>MKIAVIGGGISGLSAAYYLKKFSLPISEIVLYEASNRFGGWIDSKKASINQETVFLEKGPRTLRLATGELKEINSIKLAKDLNLSSDIEIISKNHPASVNRYIYFNGRINAIKPKLIGKTPLMSKGLLRYLFKELRSPKRDSSVQDETIWSFISRRLDPDIAENLIDPVFKGITGGDIRNLSAAALLKTFYEYENNFGSISKGAFDKAKNPKSESYEKYQDLLELRDEYKHQSVWRFKDGMHKLTERLADELSKYDNVKLCLNDPVQSLNVKKETKEKSMTITSKNSQQDFDLVISSVYSKLNNQFLPDEFASLKENLAKIDAVDMVVINFLFKENVLPLKGFGYLVPSSQKSPILGCIFDSVFNRPQEKNTCLTVMMGGAWFDEYLKNKSSDEILSLALSEIRKHLDLKVEPDYQEISILKEAIPQYRVGHLQLLDQIKCQLKEYDLNERLYLTGFSYDGIGINDCIFNARKLVQDELINNSIIKNLLK</sequence>
<evidence type="ECO:0000256" key="8">
    <source>
        <dbReference type="ARBA" id="ARBA00023133"/>
    </source>
</evidence>
<name>A0A3M7STL4_BRAPC</name>
<dbReference type="InterPro" id="IPR036188">
    <property type="entry name" value="FAD/NAD-bd_sf"/>
</dbReference>
<organism evidence="13 14">
    <name type="scientific">Brachionus plicatilis</name>
    <name type="common">Marine rotifer</name>
    <name type="synonym">Brachionus muelleri</name>
    <dbReference type="NCBI Taxonomy" id="10195"/>
    <lineage>
        <taxon>Eukaryota</taxon>
        <taxon>Metazoa</taxon>
        <taxon>Spiralia</taxon>
        <taxon>Gnathifera</taxon>
        <taxon>Rotifera</taxon>
        <taxon>Eurotatoria</taxon>
        <taxon>Monogononta</taxon>
        <taxon>Pseudotrocha</taxon>
        <taxon>Ploima</taxon>
        <taxon>Brachionidae</taxon>
        <taxon>Brachionus</taxon>
    </lineage>
</organism>
<evidence type="ECO:0000313" key="14">
    <source>
        <dbReference type="Proteomes" id="UP000276133"/>
    </source>
</evidence>
<dbReference type="GO" id="GO:0004729">
    <property type="term" value="F:oxygen-dependent protoporphyrinogen oxidase activity"/>
    <property type="evidence" value="ECO:0007669"/>
    <property type="project" value="UniProtKB-UniRule"/>
</dbReference>
<evidence type="ECO:0000256" key="4">
    <source>
        <dbReference type="ARBA" id="ARBA00012867"/>
    </source>
</evidence>
<comment type="cofactor">
    <cofactor evidence="11">
        <name>FAD</name>
        <dbReference type="ChEBI" id="CHEBI:57692"/>
    </cofactor>
    <text evidence="11">Binds 1 FAD per subunit.</text>
</comment>
<dbReference type="GO" id="GO:0006782">
    <property type="term" value="P:protoporphyrinogen IX biosynthetic process"/>
    <property type="evidence" value="ECO:0007669"/>
    <property type="project" value="UniProtKB-UniRule"/>
</dbReference>
<proteinExistence type="inferred from homology"/>
<keyword evidence="7 11" id="KW-0560">Oxidoreductase</keyword>
<evidence type="ECO:0000259" key="12">
    <source>
        <dbReference type="Pfam" id="PF01593"/>
    </source>
</evidence>
<dbReference type="InterPro" id="IPR004572">
    <property type="entry name" value="Protoporphyrinogen_oxidase"/>
</dbReference>
<dbReference type="AlphaFoldDB" id="A0A3M7STL4"/>
<dbReference type="EC" id="1.3.3.4" evidence="4 11"/>
<dbReference type="UniPathway" id="UPA00251">
    <property type="reaction ID" value="UER00324"/>
</dbReference>
<reference evidence="13 14" key="1">
    <citation type="journal article" date="2018" name="Sci. Rep.">
        <title>Genomic signatures of local adaptation to the degree of environmental predictability in rotifers.</title>
        <authorList>
            <person name="Franch-Gras L."/>
            <person name="Hahn C."/>
            <person name="Garcia-Roger E.M."/>
            <person name="Carmona M.J."/>
            <person name="Serra M."/>
            <person name="Gomez A."/>
        </authorList>
    </citation>
    <scope>NUCLEOTIDE SEQUENCE [LARGE SCALE GENOMIC DNA]</scope>
    <source>
        <strain evidence="13">HYR1</strain>
    </source>
</reference>
<keyword evidence="8 11" id="KW-0350">Heme biosynthesis</keyword>
<dbReference type="InterPro" id="IPR050464">
    <property type="entry name" value="Zeta_carotene_desat/Oxidored"/>
</dbReference>
<dbReference type="PANTHER" id="PTHR42923:SF3">
    <property type="entry name" value="PROTOPORPHYRINOGEN OXIDASE"/>
    <property type="match status" value="1"/>
</dbReference>
<evidence type="ECO:0000256" key="2">
    <source>
        <dbReference type="ARBA" id="ARBA00005073"/>
    </source>
</evidence>
<dbReference type="SUPFAM" id="SSF51905">
    <property type="entry name" value="FAD/NAD(P)-binding domain"/>
    <property type="match status" value="1"/>
</dbReference>
<evidence type="ECO:0000256" key="7">
    <source>
        <dbReference type="ARBA" id="ARBA00023002"/>
    </source>
</evidence>
<dbReference type="Gene3D" id="3.50.50.60">
    <property type="entry name" value="FAD/NAD(P)-binding domain"/>
    <property type="match status" value="1"/>
</dbReference>
<evidence type="ECO:0000256" key="10">
    <source>
        <dbReference type="ARBA" id="ARBA00047554"/>
    </source>
</evidence>
<dbReference type="Proteomes" id="UP000276133">
    <property type="component" value="Unassembled WGS sequence"/>
</dbReference>
<comment type="similarity">
    <text evidence="3 11">Belongs to the protoporphyrinogen/coproporphyrinogen oxidase family. Protoporphyrinogen oxidase subfamily.</text>
</comment>
<feature type="domain" description="Amine oxidase" evidence="12">
    <location>
        <begin position="10"/>
        <end position="468"/>
    </location>
</feature>
<comment type="pathway">
    <text evidence="2 11">Porphyrin-containing compound metabolism; protoporphyrin-IX biosynthesis; protoporphyrin-IX from protoporphyrinogen-IX: step 1/1.</text>
</comment>
<dbReference type="STRING" id="10195.A0A3M7STL4"/>